<dbReference type="EMBL" id="MN740193">
    <property type="protein sequence ID" value="QHT92597.1"/>
    <property type="molecule type" value="Genomic_DNA"/>
</dbReference>
<name>A0A6C0IL39_9ZZZZ</name>
<protein>
    <submittedName>
        <fullName evidence="1">Uncharacterized protein</fullName>
    </submittedName>
</protein>
<organism evidence="1">
    <name type="scientific">viral metagenome</name>
    <dbReference type="NCBI Taxonomy" id="1070528"/>
    <lineage>
        <taxon>unclassified sequences</taxon>
        <taxon>metagenomes</taxon>
        <taxon>organismal metagenomes</taxon>
    </lineage>
</organism>
<accession>A0A6C0IL39</accession>
<dbReference type="AlphaFoldDB" id="A0A6C0IL39"/>
<proteinExistence type="predicted"/>
<reference evidence="1" key="1">
    <citation type="journal article" date="2020" name="Nature">
        <title>Giant virus diversity and host interactions through global metagenomics.</title>
        <authorList>
            <person name="Schulz F."/>
            <person name="Roux S."/>
            <person name="Paez-Espino D."/>
            <person name="Jungbluth S."/>
            <person name="Walsh D.A."/>
            <person name="Denef V.J."/>
            <person name="McMahon K.D."/>
            <person name="Konstantinidis K.T."/>
            <person name="Eloe-Fadrosh E.A."/>
            <person name="Kyrpides N.C."/>
            <person name="Woyke T."/>
        </authorList>
    </citation>
    <scope>NUCLEOTIDE SEQUENCE</scope>
    <source>
        <strain evidence="1">GVMAG-M-3300023184-89</strain>
    </source>
</reference>
<evidence type="ECO:0000313" key="1">
    <source>
        <dbReference type="EMBL" id="QHT92597.1"/>
    </source>
</evidence>
<sequence length="306" mass="34872">MNPVNMNPVNMNPVNTLSQFMHQGNKRILWELMTENNIFNNIPDKYANNVKTDFENCLTQMSGNIKPQDSILDLNKQVILNMIKVVEQYKVTEHKVTEHKVTDNRHKNELPLTSNEASAKKQEKFQRGFETKQAEFNQLIQPPKPTSIDFTDKIDDEPIGSEMDIKLAQTIAWREKQLSQVLEKQDTTAANEWINGSSTGNSISTGNSTSNNNHIKIGDVTRIDEKSIINVKKVNFADTLVESTKKPEANGSQLNFMDKLKKKDGTEELVFIKTEIASIKTEMNILVEQHKLLLENIGKIMEMLNK</sequence>